<dbReference type="PANTHER" id="PTHR10900:SF77">
    <property type="entry name" value="FI19380P1"/>
    <property type="match status" value="1"/>
</dbReference>
<dbReference type="InterPro" id="IPR036378">
    <property type="entry name" value="FAS1_dom_sf"/>
</dbReference>
<dbReference type="InterPro" id="IPR000782">
    <property type="entry name" value="FAS1_domain"/>
</dbReference>
<name>A0A2A8CXZ0_9BACT</name>
<evidence type="ECO:0000256" key="1">
    <source>
        <dbReference type="SAM" id="SignalP"/>
    </source>
</evidence>
<proteinExistence type="predicted"/>
<evidence type="ECO:0000313" key="3">
    <source>
        <dbReference type="EMBL" id="PEN13481.1"/>
    </source>
</evidence>
<evidence type="ECO:0000259" key="2">
    <source>
        <dbReference type="PROSITE" id="PS50213"/>
    </source>
</evidence>
<dbReference type="Proteomes" id="UP000220102">
    <property type="component" value="Unassembled WGS sequence"/>
</dbReference>
<dbReference type="PANTHER" id="PTHR10900">
    <property type="entry name" value="PERIOSTIN-RELATED"/>
    <property type="match status" value="1"/>
</dbReference>
<organism evidence="3 4">
    <name type="scientific">Longibacter salinarum</name>
    <dbReference type="NCBI Taxonomy" id="1850348"/>
    <lineage>
        <taxon>Bacteria</taxon>
        <taxon>Pseudomonadati</taxon>
        <taxon>Rhodothermota</taxon>
        <taxon>Rhodothermia</taxon>
        <taxon>Rhodothermales</taxon>
        <taxon>Salisaetaceae</taxon>
        <taxon>Longibacter</taxon>
    </lineage>
</organism>
<feature type="domain" description="FAS1" evidence="2">
    <location>
        <begin position="32"/>
        <end position="167"/>
    </location>
</feature>
<feature type="chain" id="PRO_5012134133" description="FAS1 domain-containing protein" evidence="1">
    <location>
        <begin position="26"/>
        <end position="185"/>
    </location>
</feature>
<evidence type="ECO:0000313" key="4">
    <source>
        <dbReference type="Proteomes" id="UP000220102"/>
    </source>
</evidence>
<dbReference type="SUPFAM" id="SSF82153">
    <property type="entry name" value="FAS1 domain"/>
    <property type="match status" value="1"/>
</dbReference>
<dbReference type="Pfam" id="PF02469">
    <property type="entry name" value="Fasciclin"/>
    <property type="match status" value="1"/>
</dbReference>
<dbReference type="InterPro" id="IPR050904">
    <property type="entry name" value="Adhesion/Biosynth-related"/>
</dbReference>
<dbReference type="OrthoDB" id="9800666at2"/>
<accession>A0A2A8CXZ0</accession>
<comment type="caution">
    <text evidence="3">The sequence shown here is derived from an EMBL/GenBank/DDBJ whole genome shotgun (WGS) entry which is preliminary data.</text>
</comment>
<dbReference type="PROSITE" id="PS50213">
    <property type="entry name" value="FAS1"/>
    <property type="match status" value="1"/>
</dbReference>
<gene>
    <name evidence="3" type="ORF">CRI94_09180</name>
</gene>
<keyword evidence="1" id="KW-0732">Signal</keyword>
<dbReference type="GO" id="GO:0005615">
    <property type="term" value="C:extracellular space"/>
    <property type="evidence" value="ECO:0007669"/>
    <property type="project" value="TreeGrafter"/>
</dbReference>
<dbReference type="FunFam" id="2.30.180.10:FF:000019">
    <property type="entry name" value="Cell surface lipoprotein"/>
    <property type="match status" value="1"/>
</dbReference>
<sequence length="185" mass="19631">MFTRFASRTLAALTLLFFFAVPAQAQDMGEEPGTIVEVAQSNENFSTLVSALKAAGLVETLQGEGPFTVFAPTNAAFEKLPEGTLDNLLKEENKDQLTAILTYHVAPAKAMAKDVVGMDEAPTVQGQPVQIMVEDGTVMLKGQNTATVTTTDIQASNGVIHVIDTVLMPPASDEMQEGDMGGGER</sequence>
<feature type="signal peptide" evidence="1">
    <location>
        <begin position="1"/>
        <end position="25"/>
    </location>
</feature>
<reference evidence="3 4" key="1">
    <citation type="submission" date="2017-10" db="EMBL/GenBank/DDBJ databases">
        <title>Draft genome of Longibacter Salinarum.</title>
        <authorList>
            <person name="Goh K.M."/>
            <person name="Shamsir M.S."/>
            <person name="Lim S.W."/>
        </authorList>
    </citation>
    <scope>NUCLEOTIDE SEQUENCE [LARGE SCALE GENOMIC DNA]</scope>
    <source>
        <strain evidence="3 4">KCTC 52045</strain>
    </source>
</reference>
<protein>
    <recommendedName>
        <fullName evidence="2">FAS1 domain-containing protein</fullName>
    </recommendedName>
</protein>
<dbReference type="RefSeq" id="WP_098075403.1">
    <property type="nucleotide sequence ID" value="NZ_PDEQ01000004.1"/>
</dbReference>
<dbReference type="AlphaFoldDB" id="A0A2A8CXZ0"/>
<dbReference type="EMBL" id="PDEQ01000004">
    <property type="protein sequence ID" value="PEN13481.1"/>
    <property type="molecule type" value="Genomic_DNA"/>
</dbReference>
<dbReference type="Gene3D" id="2.30.180.10">
    <property type="entry name" value="FAS1 domain"/>
    <property type="match status" value="1"/>
</dbReference>
<dbReference type="SMART" id="SM00554">
    <property type="entry name" value="FAS1"/>
    <property type="match status" value="1"/>
</dbReference>
<keyword evidence="4" id="KW-1185">Reference proteome</keyword>